<evidence type="ECO:0000313" key="3">
    <source>
        <dbReference type="EMBL" id="KAG8371186.1"/>
    </source>
</evidence>
<gene>
    <name evidence="3" type="ORF">BUALT_Bualt13G0060800</name>
</gene>
<dbReference type="Gene3D" id="3.40.50.720">
    <property type="entry name" value="NAD(P)-binding Rossmann-like Domain"/>
    <property type="match status" value="1"/>
</dbReference>
<dbReference type="AlphaFoldDB" id="A0AAV6WJA7"/>
<keyword evidence="1" id="KW-0443">Lipid metabolism</keyword>
<name>A0AAV6WJA7_9LAMI</name>
<comment type="similarity">
    <text evidence="1">Belongs to the fatty acyl-CoA reductase family.</text>
</comment>
<dbReference type="InterPro" id="IPR036291">
    <property type="entry name" value="NAD(P)-bd_dom_sf"/>
</dbReference>
<dbReference type="PANTHER" id="PTHR11011">
    <property type="entry name" value="MALE STERILITY PROTEIN 2-RELATED"/>
    <property type="match status" value="1"/>
</dbReference>
<dbReference type="InterPro" id="IPR026055">
    <property type="entry name" value="FAR"/>
</dbReference>
<dbReference type="EMBL" id="WHWC01000013">
    <property type="protein sequence ID" value="KAG8371186.1"/>
    <property type="molecule type" value="Genomic_DNA"/>
</dbReference>
<dbReference type="SUPFAM" id="SSF51735">
    <property type="entry name" value="NAD(P)-binding Rossmann-fold domains"/>
    <property type="match status" value="1"/>
</dbReference>
<keyword evidence="1" id="KW-0521">NADP</keyword>
<evidence type="ECO:0000256" key="1">
    <source>
        <dbReference type="RuleBase" id="RU363097"/>
    </source>
</evidence>
<comment type="function">
    <text evidence="1">Catalyzes the reduction of fatty acyl-CoA to fatty alcohols.</text>
</comment>
<dbReference type="Proteomes" id="UP000826271">
    <property type="component" value="Unassembled WGS sequence"/>
</dbReference>
<keyword evidence="1" id="KW-0444">Lipid biosynthesis</keyword>
<organism evidence="3 4">
    <name type="scientific">Buddleja alternifolia</name>
    <dbReference type="NCBI Taxonomy" id="168488"/>
    <lineage>
        <taxon>Eukaryota</taxon>
        <taxon>Viridiplantae</taxon>
        <taxon>Streptophyta</taxon>
        <taxon>Embryophyta</taxon>
        <taxon>Tracheophyta</taxon>
        <taxon>Spermatophyta</taxon>
        <taxon>Magnoliopsida</taxon>
        <taxon>eudicotyledons</taxon>
        <taxon>Gunneridae</taxon>
        <taxon>Pentapetalae</taxon>
        <taxon>asterids</taxon>
        <taxon>lamiids</taxon>
        <taxon>Lamiales</taxon>
        <taxon>Scrophulariaceae</taxon>
        <taxon>Buddlejeae</taxon>
        <taxon>Buddleja</taxon>
    </lineage>
</organism>
<reference evidence="3" key="1">
    <citation type="submission" date="2019-10" db="EMBL/GenBank/DDBJ databases">
        <authorList>
            <person name="Zhang R."/>
            <person name="Pan Y."/>
            <person name="Wang J."/>
            <person name="Ma R."/>
            <person name="Yu S."/>
        </authorList>
    </citation>
    <scope>NUCLEOTIDE SEQUENCE</scope>
    <source>
        <strain evidence="3">LA-IB0</strain>
        <tissue evidence="3">Leaf</tissue>
    </source>
</reference>
<feature type="domain" description="Thioester reductase (TE)" evidence="2">
    <location>
        <begin position="17"/>
        <end position="320"/>
    </location>
</feature>
<dbReference type="InterPro" id="IPR013120">
    <property type="entry name" value="FAR_NAD-bd"/>
</dbReference>
<comment type="caution">
    <text evidence="3">The sequence shown here is derived from an EMBL/GenBank/DDBJ whole genome shotgun (WGS) entry which is preliminary data.</text>
</comment>
<dbReference type="Pfam" id="PF07993">
    <property type="entry name" value="NAD_binding_4"/>
    <property type="match status" value="1"/>
</dbReference>
<dbReference type="PANTHER" id="PTHR11011:SF105">
    <property type="entry name" value="FATTY ACYL-COA REDUCTASE"/>
    <property type="match status" value="1"/>
</dbReference>
<evidence type="ECO:0000313" key="4">
    <source>
        <dbReference type="Proteomes" id="UP000826271"/>
    </source>
</evidence>
<dbReference type="GO" id="GO:0010345">
    <property type="term" value="P:suberin biosynthetic process"/>
    <property type="evidence" value="ECO:0007669"/>
    <property type="project" value="TreeGrafter"/>
</dbReference>
<keyword evidence="4" id="KW-1185">Reference proteome</keyword>
<protein>
    <recommendedName>
        <fullName evidence="1">Fatty acyl-CoA reductase</fullName>
        <ecNumber evidence="1">1.2.1.84</ecNumber>
    </recommendedName>
</protein>
<accession>A0AAV6WJA7</accession>
<keyword evidence="1" id="KW-0560">Oxidoreductase</keyword>
<dbReference type="GO" id="GO:0035336">
    <property type="term" value="P:long-chain fatty-acyl-CoA metabolic process"/>
    <property type="evidence" value="ECO:0007669"/>
    <property type="project" value="TreeGrafter"/>
</dbReference>
<evidence type="ECO:0000259" key="2">
    <source>
        <dbReference type="Pfam" id="PF07993"/>
    </source>
</evidence>
<dbReference type="CDD" id="cd05236">
    <property type="entry name" value="FAR-N_SDR_e"/>
    <property type="match status" value="1"/>
</dbReference>
<dbReference type="GO" id="GO:0102965">
    <property type="term" value="F:alcohol-forming long-chain fatty acyl-CoA reductase activity"/>
    <property type="evidence" value="ECO:0007669"/>
    <property type="project" value="UniProtKB-EC"/>
</dbReference>
<dbReference type="GO" id="GO:0080019">
    <property type="term" value="F:alcohol-forming very long-chain fatty acyl-CoA reductase activity"/>
    <property type="evidence" value="ECO:0007669"/>
    <property type="project" value="InterPro"/>
</dbReference>
<proteinExistence type="inferred from homology"/>
<sequence length="425" mass="48274">MEVDKIVQHFEGKTIFITGATGFLAKVLVEKILRVQPNVKKLFLLIRASNVRSSEQRFHKEVVDTELFQVLRNKWGENLTSFLSSKVVPISGDVCHENLGIINTELRDAMWKDIDFIVNSAATTRFDERYDVAMDINTFGALHVLNFAKNCSKLKLLLHVSTAFVHGTSPGLILEKQFQMGETLEGAKVSYLDINGEKKLVEERKTKLQAQNMTEKELTSTLKDLGVERAVLHGWPNTYSYTKAMGEMLLEKFKENINIVIMRPTIITSTWREPFPGWMEGLRTLDSIFVGLGKGKLKVFLGDPNTTLDMIPGDMVVNSMLVAMAIRSHQSSDEIIIYNIGSSLRNPIKYDNVRCLIYQYLKRNPLVNDTGKPIKMAKVKILSSMSSFHRYIEIRYLPILKVKFVSILSSLLLSILIKVTNYMCN</sequence>
<comment type="catalytic activity">
    <reaction evidence="1">
        <text>a long-chain fatty acyl-CoA + 2 NADPH + 2 H(+) = a long-chain primary fatty alcohol + 2 NADP(+) + CoA</text>
        <dbReference type="Rhea" id="RHEA:52716"/>
        <dbReference type="ChEBI" id="CHEBI:15378"/>
        <dbReference type="ChEBI" id="CHEBI:57287"/>
        <dbReference type="ChEBI" id="CHEBI:57783"/>
        <dbReference type="ChEBI" id="CHEBI:58349"/>
        <dbReference type="ChEBI" id="CHEBI:77396"/>
        <dbReference type="ChEBI" id="CHEBI:83139"/>
        <dbReference type="EC" id="1.2.1.84"/>
    </reaction>
</comment>
<dbReference type="EC" id="1.2.1.84" evidence="1"/>